<sequence length="437" mass="48997">MSDRGRRYAPNNDARDASGQNGRHFQLNLSEEQLNTSSDAADLQSYANTGSIPYAPELSSGARSAHDQRTQQKEAKEHRKRNKVKARKNKRIFTITWIAMVVLVSLMISSYLIGGSNDFLAVGRMETEVEVTIPENVTREELTDILYQCHAIEKPEFFSLYCRLTTNMDYFVAGTYKVQTNLDYEALINELQGGPDLGDEVTVMFPEGMTVEQFAAILEENGLHTKDEILEACNSSDFDSYDAVSRIPNADEKYYKLEGYLFPDTYDFFENDSVEAILNRFLNNFENRLDDELRADIATSGYSLDEIVTLASIIQAEAANTDDMYMISAILHNRLRDGAEHDIYSLDCDSTLYYPYKSASDAPEGYISRYSTYLNNGVSGLPAGAICNPGLDAIDAAVHPSKEGSEYYYFCHDGDGNPYYAATMDEHMMNLAEAGLL</sequence>
<dbReference type="PANTHER" id="PTHR30518:SF2">
    <property type="entry name" value="ENDOLYTIC MUREIN TRANSGLYCOSYLASE"/>
    <property type="match status" value="1"/>
</dbReference>
<dbReference type="Proteomes" id="UP001299220">
    <property type="component" value="Unassembled WGS sequence"/>
</dbReference>
<comment type="similarity">
    <text evidence="7">Belongs to the transglycosylase MltG family.</text>
</comment>
<comment type="subcellular location">
    <subcellularLocation>
        <location evidence="7">Cell membrane</location>
        <topology evidence="7">Single-pass membrane protein</topology>
    </subcellularLocation>
</comment>
<evidence type="ECO:0000256" key="1">
    <source>
        <dbReference type="ARBA" id="ARBA00022475"/>
    </source>
</evidence>
<evidence type="ECO:0000256" key="8">
    <source>
        <dbReference type="SAM" id="MobiDB-lite"/>
    </source>
</evidence>
<keyword evidence="6 7" id="KW-0961">Cell wall biogenesis/degradation</keyword>
<feature type="compositionally biased region" description="Basic and acidic residues" evidence="8">
    <location>
        <begin position="64"/>
        <end position="77"/>
    </location>
</feature>
<feature type="site" description="Important for catalytic activity" evidence="7">
    <location>
        <position position="317"/>
    </location>
</feature>
<dbReference type="HAMAP" id="MF_02065">
    <property type="entry name" value="MltG"/>
    <property type="match status" value="1"/>
</dbReference>
<proteinExistence type="inferred from homology"/>
<dbReference type="InterPro" id="IPR003770">
    <property type="entry name" value="MLTG-like"/>
</dbReference>
<organism evidence="9 10">
    <name type="scientific">Anaeromassilibacillus senegalensis</name>
    <dbReference type="NCBI Taxonomy" id="1673717"/>
    <lineage>
        <taxon>Bacteria</taxon>
        <taxon>Bacillati</taxon>
        <taxon>Bacillota</taxon>
        <taxon>Clostridia</taxon>
        <taxon>Eubacteriales</taxon>
        <taxon>Acutalibacteraceae</taxon>
        <taxon>Anaeromassilibacillus</taxon>
    </lineage>
</organism>
<keyword evidence="5 7" id="KW-0456">Lyase</keyword>
<keyword evidence="2 7" id="KW-0812">Transmembrane</keyword>
<dbReference type="Pfam" id="PF02618">
    <property type="entry name" value="YceG"/>
    <property type="match status" value="1"/>
</dbReference>
<gene>
    <name evidence="7 9" type="primary">mltG</name>
    <name evidence="9" type="ORF">JQM67_03395</name>
</gene>
<evidence type="ECO:0000256" key="6">
    <source>
        <dbReference type="ARBA" id="ARBA00023316"/>
    </source>
</evidence>
<dbReference type="PANTHER" id="PTHR30518">
    <property type="entry name" value="ENDOLYTIC MUREIN TRANSGLYCOSYLASE"/>
    <property type="match status" value="1"/>
</dbReference>
<evidence type="ECO:0000256" key="2">
    <source>
        <dbReference type="ARBA" id="ARBA00022692"/>
    </source>
</evidence>
<keyword evidence="1 7" id="KW-1003">Cell membrane</keyword>
<protein>
    <recommendedName>
        <fullName evidence="7">Endolytic murein transglycosylase</fullName>
        <ecNumber evidence="7">4.2.2.29</ecNumber>
    </recommendedName>
    <alternativeName>
        <fullName evidence="7">Peptidoglycan lytic transglycosylase</fullName>
    </alternativeName>
    <alternativeName>
        <fullName evidence="7">Peptidoglycan polymerization terminase</fullName>
    </alternativeName>
</protein>
<feature type="compositionally biased region" description="Polar residues" evidence="8">
    <location>
        <begin position="18"/>
        <end position="51"/>
    </location>
</feature>
<dbReference type="Gene3D" id="3.30.1490.480">
    <property type="entry name" value="Endolytic murein transglycosylase"/>
    <property type="match status" value="1"/>
</dbReference>
<evidence type="ECO:0000256" key="3">
    <source>
        <dbReference type="ARBA" id="ARBA00022989"/>
    </source>
</evidence>
<dbReference type="RefSeq" id="WP_235322651.1">
    <property type="nucleotide sequence ID" value="NZ_JAFBIT010000001.1"/>
</dbReference>
<dbReference type="EMBL" id="JAFBIT010000001">
    <property type="protein sequence ID" value="MCF2651639.1"/>
    <property type="molecule type" value="Genomic_DNA"/>
</dbReference>
<comment type="function">
    <text evidence="7">Functions as a peptidoglycan terminase that cleaves nascent peptidoglycan strands endolytically to terminate their elongation.</text>
</comment>
<evidence type="ECO:0000313" key="9">
    <source>
        <dbReference type="EMBL" id="MCF2651639.1"/>
    </source>
</evidence>
<feature type="transmembrane region" description="Helical" evidence="7">
    <location>
        <begin position="92"/>
        <end position="113"/>
    </location>
</feature>
<evidence type="ECO:0000256" key="7">
    <source>
        <dbReference type="HAMAP-Rule" id="MF_02065"/>
    </source>
</evidence>
<dbReference type="NCBIfam" id="TIGR00247">
    <property type="entry name" value="endolytic transglycosylase MltG"/>
    <property type="match status" value="1"/>
</dbReference>
<accession>A0ABS9CKH9</accession>
<evidence type="ECO:0000313" key="10">
    <source>
        <dbReference type="Proteomes" id="UP001299220"/>
    </source>
</evidence>
<dbReference type="EC" id="4.2.2.29" evidence="7"/>
<comment type="caution">
    <text evidence="9">The sequence shown here is derived from an EMBL/GenBank/DDBJ whole genome shotgun (WGS) entry which is preliminary data.</text>
</comment>
<keyword evidence="4 7" id="KW-0472">Membrane</keyword>
<keyword evidence="10" id="KW-1185">Reference proteome</keyword>
<feature type="region of interest" description="Disordered" evidence="8">
    <location>
        <begin position="1"/>
        <end position="85"/>
    </location>
</feature>
<keyword evidence="3 7" id="KW-1133">Transmembrane helix</keyword>
<name>A0ABS9CKH9_9FIRM</name>
<evidence type="ECO:0000256" key="5">
    <source>
        <dbReference type="ARBA" id="ARBA00023239"/>
    </source>
</evidence>
<comment type="catalytic activity">
    <reaction evidence="7">
        <text>a peptidoglycan chain = a peptidoglycan chain with N-acetyl-1,6-anhydromuramyl-[peptide] at the reducing end + a peptidoglycan chain with N-acetylglucosamine at the non-reducing end.</text>
        <dbReference type="EC" id="4.2.2.29"/>
    </reaction>
</comment>
<evidence type="ECO:0000256" key="4">
    <source>
        <dbReference type="ARBA" id="ARBA00023136"/>
    </source>
</evidence>
<reference evidence="9 10" key="1">
    <citation type="submission" date="2020-12" db="EMBL/GenBank/DDBJ databases">
        <title>Whole genome sequences of gut porcine anaerobes.</title>
        <authorList>
            <person name="Kubasova T."/>
            <person name="Jahodarova E."/>
            <person name="Rychlik I."/>
        </authorList>
    </citation>
    <scope>NUCLEOTIDE SEQUENCE [LARGE SCALE GENOMIC DNA]</scope>
    <source>
        <strain evidence="9 10">An867</strain>
    </source>
</reference>